<dbReference type="AlphaFoldDB" id="A0A9Q0FQA7"/>
<evidence type="ECO:0000256" key="4">
    <source>
        <dbReference type="SAM" id="MobiDB-lite"/>
    </source>
</evidence>
<feature type="domain" description="Cystatin" evidence="5">
    <location>
        <begin position="102"/>
        <end position="192"/>
    </location>
</feature>
<dbReference type="OrthoDB" id="2016588at2759"/>
<dbReference type="Pfam" id="PF16845">
    <property type="entry name" value="SQAPI"/>
    <property type="match status" value="2"/>
</dbReference>
<dbReference type="PANTHER" id="PTHR11413">
    <property type="entry name" value="CYSTATIN FAMILY MEMBER"/>
    <property type="match status" value="1"/>
</dbReference>
<comment type="caution">
    <text evidence="6">The sequence shown here is derived from an EMBL/GenBank/DDBJ whole genome shotgun (WGS) entry which is preliminary data.</text>
</comment>
<dbReference type="Proteomes" id="UP001141552">
    <property type="component" value="Unassembled WGS sequence"/>
</dbReference>
<comment type="similarity">
    <text evidence="3">Belongs to the cystatin family. Phytocystatin subfamily.</text>
</comment>
<dbReference type="SUPFAM" id="SSF54403">
    <property type="entry name" value="Cystatin/monellin"/>
    <property type="match status" value="2"/>
</dbReference>
<keyword evidence="7" id="KW-1185">Reference proteome</keyword>
<evidence type="ECO:0000256" key="3">
    <source>
        <dbReference type="RuleBase" id="RU362130"/>
    </source>
</evidence>
<dbReference type="InterPro" id="IPR046350">
    <property type="entry name" value="Cystatin_sf"/>
</dbReference>
<dbReference type="SMART" id="SM00043">
    <property type="entry name" value="CY"/>
    <property type="match status" value="2"/>
</dbReference>
<keyword evidence="1 3" id="KW-0646">Protease inhibitor</keyword>
<evidence type="ECO:0000313" key="7">
    <source>
        <dbReference type="Proteomes" id="UP001141552"/>
    </source>
</evidence>
<evidence type="ECO:0000256" key="1">
    <source>
        <dbReference type="ARBA" id="ARBA00022690"/>
    </source>
</evidence>
<proteinExistence type="inferred from homology"/>
<keyword evidence="2 3" id="KW-0789">Thiol protease inhibitor</keyword>
<dbReference type="InterPro" id="IPR000010">
    <property type="entry name" value="Cystatin_dom"/>
</dbReference>
<organism evidence="6 7">
    <name type="scientific">Turnera subulata</name>
    <dbReference type="NCBI Taxonomy" id="218843"/>
    <lineage>
        <taxon>Eukaryota</taxon>
        <taxon>Viridiplantae</taxon>
        <taxon>Streptophyta</taxon>
        <taxon>Embryophyta</taxon>
        <taxon>Tracheophyta</taxon>
        <taxon>Spermatophyta</taxon>
        <taxon>Magnoliopsida</taxon>
        <taxon>eudicotyledons</taxon>
        <taxon>Gunneridae</taxon>
        <taxon>Pentapetalae</taxon>
        <taxon>rosids</taxon>
        <taxon>fabids</taxon>
        <taxon>Malpighiales</taxon>
        <taxon>Passifloraceae</taxon>
        <taxon>Turnera</taxon>
    </lineage>
</organism>
<evidence type="ECO:0000259" key="5">
    <source>
        <dbReference type="SMART" id="SM00043"/>
    </source>
</evidence>
<name>A0A9Q0FQA7_9ROSI</name>
<sequence>MDLCCSFNRMALNASTSILVKKYHCNKGLARGANAINFSNYTNNNFGKKKISNSITVHCNLIPNSTAKPKVSPVEFLLDSFKSDYQPWHQYAGFEIELDVGDSPHIIRPWRGALDDPEITSAAGFAIDEHNKSEVNSIQFVRVVKACYRASGHEYFLTSEAVDVHTGKKNTYRAIVVGNEQNTMKVIDFYLLHSDPEKNPSNLYTRKEEEKNRPQVEGSKQGSENVDDQSDLMIGRIFHLQEPLDDPKIKALANFAVEEHNKLEGKQLDFVRVVEGNYQAGKDRVYYMTLEVDDAGERVFGLAKVSLTKEDVMQFYFLRLVGDNQVTFEIPHIG</sequence>
<protein>
    <recommendedName>
        <fullName evidence="3">Cysteine proteinase inhibitor</fullName>
    </recommendedName>
</protein>
<gene>
    <name evidence="6" type="ORF">Tsubulata_010855</name>
</gene>
<dbReference type="CDD" id="cd00042">
    <property type="entry name" value="CY"/>
    <property type="match status" value="1"/>
</dbReference>
<evidence type="ECO:0000256" key="2">
    <source>
        <dbReference type="ARBA" id="ARBA00022704"/>
    </source>
</evidence>
<feature type="domain" description="Cystatin" evidence="5">
    <location>
        <begin position="233"/>
        <end position="317"/>
    </location>
</feature>
<dbReference type="InterPro" id="IPR027214">
    <property type="entry name" value="Cystatin"/>
</dbReference>
<dbReference type="PANTHER" id="PTHR11413:SF110">
    <property type="entry name" value="CYSTEINE PROTEINASE INHIBITOR 6"/>
    <property type="match status" value="1"/>
</dbReference>
<feature type="compositionally biased region" description="Basic and acidic residues" evidence="4">
    <location>
        <begin position="205"/>
        <end position="214"/>
    </location>
</feature>
<evidence type="ECO:0000313" key="6">
    <source>
        <dbReference type="EMBL" id="KAJ4835613.1"/>
    </source>
</evidence>
<accession>A0A9Q0FQA7</accession>
<reference evidence="6" key="2">
    <citation type="journal article" date="2023" name="Plants (Basel)">
        <title>Annotation of the Turnera subulata (Passifloraceae) Draft Genome Reveals the S-Locus Evolved after the Divergence of Turneroideae from Passifloroideae in a Stepwise Manner.</title>
        <authorList>
            <person name="Henning P.M."/>
            <person name="Roalson E.H."/>
            <person name="Mir W."/>
            <person name="McCubbin A.G."/>
            <person name="Shore J.S."/>
        </authorList>
    </citation>
    <scope>NUCLEOTIDE SEQUENCE</scope>
    <source>
        <strain evidence="6">F60SS</strain>
    </source>
</reference>
<reference evidence="6" key="1">
    <citation type="submission" date="2022-02" db="EMBL/GenBank/DDBJ databases">
        <authorList>
            <person name="Henning P.M."/>
            <person name="McCubbin A.G."/>
            <person name="Shore J.S."/>
        </authorList>
    </citation>
    <scope>NUCLEOTIDE SEQUENCE</scope>
    <source>
        <strain evidence="6">F60SS</strain>
        <tissue evidence="6">Leaves</tissue>
    </source>
</reference>
<feature type="region of interest" description="Disordered" evidence="4">
    <location>
        <begin position="200"/>
        <end position="227"/>
    </location>
</feature>
<dbReference type="Gene3D" id="3.10.450.10">
    <property type="match status" value="2"/>
</dbReference>
<dbReference type="GO" id="GO:0004869">
    <property type="term" value="F:cysteine-type endopeptidase inhibitor activity"/>
    <property type="evidence" value="ECO:0007669"/>
    <property type="project" value="UniProtKB-KW"/>
</dbReference>
<dbReference type="EMBL" id="JAKUCV010004356">
    <property type="protein sequence ID" value="KAJ4835613.1"/>
    <property type="molecule type" value="Genomic_DNA"/>
</dbReference>